<keyword evidence="6" id="KW-1185">Reference proteome</keyword>
<reference evidence="5 6" key="1">
    <citation type="journal article" date="2019" name="Genome Biol. Evol.">
        <title>The Rhododendron genome and chromosomal organization provide insight into shared whole-genome duplications across the heath family (Ericaceae).</title>
        <authorList>
            <person name="Soza V.L."/>
            <person name="Lindsley D."/>
            <person name="Waalkes A."/>
            <person name="Ramage E."/>
            <person name="Patwardhan R.P."/>
            <person name="Burton J.N."/>
            <person name="Adey A."/>
            <person name="Kumar A."/>
            <person name="Qiu R."/>
            <person name="Shendure J."/>
            <person name="Hall B."/>
        </authorList>
    </citation>
    <scope>NUCLEOTIDE SEQUENCE [LARGE SCALE GENOMIC DNA]</scope>
    <source>
        <strain evidence="5">RSF 1966-606</strain>
    </source>
</reference>
<dbReference type="Pfam" id="PF00232">
    <property type="entry name" value="Glyco_hydro_1"/>
    <property type="match status" value="1"/>
</dbReference>
<dbReference type="Proteomes" id="UP000428333">
    <property type="component" value="Linkage Group LG04"/>
</dbReference>
<evidence type="ECO:0000256" key="3">
    <source>
        <dbReference type="ARBA" id="ARBA00023295"/>
    </source>
</evidence>
<keyword evidence="2" id="KW-0378">Hydrolase</keyword>
<evidence type="ECO:0000313" key="5">
    <source>
        <dbReference type="EMBL" id="KAE9462192.1"/>
    </source>
</evidence>
<accession>A0A6A4LYD0</accession>
<evidence type="ECO:0000256" key="4">
    <source>
        <dbReference type="RuleBase" id="RU003690"/>
    </source>
</evidence>
<evidence type="ECO:0000256" key="1">
    <source>
        <dbReference type="ARBA" id="ARBA00010838"/>
    </source>
</evidence>
<organism evidence="5 6">
    <name type="scientific">Rhododendron williamsianum</name>
    <dbReference type="NCBI Taxonomy" id="262921"/>
    <lineage>
        <taxon>Eukaryota</taxon>
        <taxon>Viridiplantae</taxon>
        <taxon>Streptophyta</taxon>
        <taxon>Embryophyta</taxon>
        <taxon>Tracheophyta</taxon>
        <taxon>Spermatophyta</taxon>
        <taxon>Magnoliopsida</taxon>
        <taxon>eudicotyledons</taxon>
        <taxon>Gunneridae</taxon>
        <taxon>Pentapetalae</taxon>
        <taxon>asterids</taxon>
        <taxon>Ericales</taxon>
        <taxon>Ericaceae</taxon>
        <taxon>Ericoideae</taxon>
        <taxon>Rhodoreae</taxon>
        <taxon>Rhododendron</taxon>
    </lineage>
</organism>
<dbReference type="InterPro" id="IPR001360">
    <property type="entry name" value="Glyco_hydro_1"/>
</dbReference>
<dbReference type="InterPro" id="IPR017853">
    <property type="entry name" value="GH"/>
</dbReference>
<dbReference type="PANTHER" id="PTHR10353">
    <property type="entry name" value="GLYCOSYL HYDROLASE"/>
    <property type="match status" value="1"/>
</dbReference>
<comment type="similarity">
    <text evidence="1 4">Belongs to the glycosyl hydrolase 1 family.</text>
</comment>
<dbReference type="PRINTS" id="PR00131">
    <property type="entry name" value="GLHYDRLASE1"/>
</dbReference>
<dbReference type="AlphaFoldDB" id="A0A6A4LYD0"/>
<dbReference type="Gene3D" id="3.20.20.80">
    <property type="entry name" value="Glycosidases"/>
    <property type="match status" value="1"/>
</dbReference>
<evidence type="ECO:0000256" key="2">
    <source>
        <dbReference type="ARBA" id="ARBA00022801"/>
    </source>
</evidence>
<evidence type="ECO:0000313" key="6">
    <source>
        <dbReference type="Proteomes" id="UP000428333"/>
    </source>
</evidence>
<comment type="caution">
    <text evidence="5">The sequence shown here is derived from an EMBL/GenBank/DDBJ whole genome shotgun (WGS) entry which is preliminary data.</text>
</comment>
<evidence type="ECO:0008006" key="7">
    <source>
        <dbReference type="Google" id="ProtNLM"/>
    </source>
</evidence>
<dbReference type="EMBL" id="QEFC01000913">
    <property type="protein sequence ID" value="KAE9462192.1"/>
    <property type="molecule type" value="Genomic_DNA"/>
</dbReference>
<sequence length="241" mass="27728">MIPFSEARENQIAALRAMDFMFMDPLTTGDYPLTMRTLVGTRLPNFSKEQSQMLKGSIDFLGLNYYTAKYVEHAAPNSNNANPSYNTDYQVSLTTQKDGVPIGPKGASDWLFDYPRGIYDTLLYIKKNYNNPLIYITENGIDEVNNETLSLEEALEDNKRVDYFCGHLSFLLRAIKDGANVKGYFAWSLLDNFEWGLGYTSRFGINYVDFNDGLKRYPKLSARWFKDFLKQESLFIVSHTR</sequence>
<dbReference type="GO" id="GO:0005975">
    <property type="term" value="P:carbohydrate metabolic process"/>
    <property type="evidence" value="ECO:0007669"/>
    <property type="project" value="InterPro"/>
</dbReference>
<dbReference type="GO" id="GO:0008422">
    <property type="term" value="F:beta-glucosidase activity"/>
    <property type="evidence" value="ECO:0007669"/>
    <property type="project" value="TreeGrafter"/>
</dbReference>
<gene>
    <name evidence="5" type="ORF">C3L33_05912</name>
</gene>
<proteinExistence type="inferred from homology"/>
<protein>
    <recommendedName>
        <fullName evidence="7">Beta-glucosidase</fullName>
    </recommendedName>
</protein>
<keyword evidence="3" id="KW-0326">Glycosidase</keyword>
<dbReference type="PANTHER" id="PTHR10353:SF137">
    <property type="entry name" value="MYROSINASE 3-RELATED"/>
    <property type="match status" value="1"/>
</dbReference>
<name>A0A6A4LYD0_9ERIC</name>
<dbReference type="SUPFAM" id="SSF51445">
    <property type="entry name" value="(Trans)glycosidases"/>
    <property type="match status" value="1"/>
</dbReference>
<dbReference type="OrthoDB" id="65569at2759"/>
<feature type="non-terminal residue" evidence="5">
    <location>
        <position position="1"/>
    </location>
</feature>